<comment type="caution">
    <text evidence="1">The sequence shown here is derived from an EMBL/GenBank/DDBJ whole genome shotgun (WGS) entry which is preliminary data.</text>
</comment>
<organism evidence="1 2">
    <name type="scientific">Cutibacterium granulosum DSM 20700</name>
    <dbReference type="NCBI Taxonomy" id="1160719"/>
    <lineage>
        <taxon>Bacteria</taxon>
        <taxon>Bacillati</taxon>
        <taxon>Actinomycetota</taxon>
        <taxon>Actinomycetes</taxon>
        <taxon>Propionibacteriales</taxon>
        <taxon>Propionibacteriaceae</taxon>
        <taxon>Cutibacterium</taxon>
    </lineage>
</organism>
<protein>
    <submittedName>
        <fullName evidence="1">Uncharacterized protein</fullName>
    </submittedName>
</protein>
<proteinExistence type="predicted"/>
<reference evidence="1 2" key="1">
    <citation type="journal article" date="2013" name="BMC Genomics">
        <title>Comparative genomics reveals distinct host-interacting traits of three major human-associated propionibacteria.</title>
        <authorList>
            <person name="Mak T.N."/>
            <person name="Schmid M."/>
            <person name="Brzuszkiewicz E."/>
            <person name="Zeng G."/>
            <person name="Meyer R."/>
            <person name="Sfanos K.S."/>
            <person name="Brinkmann V."/>
            <person name="Meyer T.F."/>
            <person name="Bruggemann H."/>
        </authorList>
    </citation>
    <scope>NUCLEOTIDE SEQUENCE [LARGE SCALE GENOMIC DNA]</scope>
    <source>
        <strain evidence="1 2">DSM 20700</strain>
    </source>
</reference>
<dbReference type="EMBL" id="AOSS01000183">
    <property type="protein sequence ID" value="ERF56839.1"/>
    <property type="molecule type" value="Genomic_DNA"/>
</dbReference>
<evidence type="ECO:0000313" key="2">
    <source>
        <dbReference type="Proteomes" id="UP000016307"/>
    </source>
</evidence>
<keyword evidence="2" id="KW-1185">Reference proteome</keyword>
<accession>U1GJ18</accession>
<gene>
    <name evidence="1" type="ORF">H641_05240</name>
</gene>
<evidence type="ECO:0000313" key="1">
    <source>
        <dbReference type="EMBL" id="ERF56839.1"/>
    </source>
</evidence>
<sequence length="83" mass="8581">MHPPGSDSIVVLASGILAGAARDRHQTCLTWMIGTQVEVDATVRCTSRWGVGTAAVSGSPAVLARTDVCMDGTHAANAHEHIS</sequence>
<dbReference type="AlphaFoldDB" id="U1GJ18"/>
<name>U1GJ18_9ACTN</name>
<dbReference type="Proteomes" id="UP000016307">
    <property type="component" value="Unassembled WGS sequence"/>
</dbReference>